<keyword evidence="1" id="KW-0560">Oxidoreductase</keyword>
<dbReference type="SUPFAM" id="SSF52833">
    <property type="entry name" value="Thioredoxin-like"/>
    <property type="match status" value="1"/>
</dbReference>
<keyword evidence="1" id="KW-0575">Peroxidase</keyword>
<gene>
    <name evidence="1" type="ORF">Gxy13693_040_046</name>
</gene>
<protein>
    <submittedName>
        <fullName evidence="1">Peroxidase</fullName>
    </submittedName>
</protein>
<name>A0A0D6Q9T4_KOMXY</name>
<reference evidence="1 2" key="1">
    <citation type="submission" date="2012-11" db="EMBL/GenBank/DDBJ databases">
        <title>Whole genome sequence of Gluconacetobacter xylinus NBRC 13693.</title>
        <authorList>
            <person name="Azuma Y."/>
            <person name="Higashiura N."/>
            <person name="Hirakawa H."/>
            <person name="Matsushita K."/>
        </authorList>
    </citation>
    <scope>NUCLEOTIDE SEQUENCE [LARGE SCALE GENOMIC DNA]</scope>
    <source>
        <strain evidence="1 2">NBRC 13693</strain>
    </source>
</reference>
<proteinExistence type="predicted"/>
<sequence>MAIFPGWKAPDFMTETGIGPIRFHTWGHGCWRIVLTHPGDYSMHSLRAGLRWARTRAQPVRLLGLAPMTPALLAGVIPLPSTRAAAEVPDFPIVHDETGHIAALWRGVTVDVGPGGGDMEEHAAFIVDPGNTVRSTLIHPVATERDFNDIIRVAHGLGAGCPPLKQTPRAA</sequence>
<accession>A0A0D6Q9T4</accession>
<evidence type="ECO:0000313" key="2">
    <source>
        <dbReference type="Proteomes" id="UP000032683"/>
    </source>
</evidence>
<comment type="caution">
    <text evidence="1">The sequence shown here is derived from an EMBL/GenBank/DDBJ whole genome shotgun (WGS) entry which is preliminary data.</text>
</comment>
<dbReference type="Proteomes" id="UP000032683">
    <property type="component" value="Unassembled WGS sequence"/>
</dbReference>
<dbReference type="GO" id="GO:0004601">
    <property type="term" value="F:peroxidase activity"/>
    <property type="evidence" value="ECO:0007669"/>
    <property type="project" value="UniProtKB-KW"/>
</dbReference>
<dbReference type="AlphaFoldDB" id="A0A0D6Q9T4"/>
<dbReference type="Gene3D" id="3.40.30.10">
    <property type="entry name" value="Glutaredoxin"/>
    <property type="match status" value="1"/>
</dbReference>
<dbReference type="EMBL" id="BANJ01000040">
    <property type="protein sequence ID" value="GAO00099.1"/>
    <property type="molecule type" value="Genomic_DNA"/>
</dbReference>
<organism evidence="1 2">
    <name type="scientific">Komagataeibacter xylinus NBRC 13693</name>
    <dbReference type="NCBI Taxonomy" id="1234668"/>
    <lineage>
        <taxon>Bacteria</taxon>
        <taxon>Pseudomonadati</taxon>
        <taxon>Pseudomonadota</taxon>
        <taxon>Alphaproteobacteria</taxon>
        <taxon>Acetobacterales</taxon>
        <taxon>Acetobacteraceae</taxon>
        <taxon>Komagataeibacter</taxon>
    </lineage>
</organism>
<evidence type="ECO:0000313" key="1">
    <source>
        <dbReference type="EMBL" id="GAO00099.1"/>
    </source>
</evidence>
<dbReference type="RefSeq" id="WP_048856505.1">
    <property type="nucleotide sequence ID" value="NZ_BANJ01000040.1"/>
</dbReference>
<dbReference type="InterPro" id="IPR036249">
    <property type="entry name" value="Thioredoxin-like_sf"/>
</dbReference>